<comment type="caution">
    <text evidence="2">The sequence shown here is derived from an EMBL/GenBank/DDBJ whole genome shotgun (WGS) entry which is preliminary data.</text>
</comment>
<dbReference type="EMBL" id="BKCJ010197882">
    <property type="protein sequence ID" value="GEY66071.1"/>
    <property type="molecule type" value="Genomic_DNA"/>
</dbReference>
<evidence type="ECO:0000313" key="2">
    <source>
        <dbReference type="EMBL" id="GEY66071.1"/>
    </source>
</evidence>
<evidence type="ECO:0000256" key="1">
    <source>
        <dbReference type="SAM" id="MobiDB-lite"/>
    </source>
</evidence>
<sequence length="551" mass="62789">GGGSGTPTESHHTPTSEASQSSQHQLSSPSLPPVPTESLPTVILSYNPPLKQYTRRTRIAQSSVLPPVADDLAFPLGGVNQCEACPTDFGFEADQDKANIAKTSTLPSDSTPRVTSLAADEGSMQQKLDELTTLCTSLQRQHSEMVFRFEAQELEINIKWRSLDEGEEVAERFSDDTEKMAIVLTSMDAASIQTSGGVHVVPTTAEVATATEYDQFAVELPFERRKELISHLVKYQDNYAKVFKYQTQQKKPLTRKQQREFYTLEEAERLKRKGLRIEQESAKKLKTSEEDPEEVKSSKEVHEEKVKEMMQLVPIKEVFIESLQVKHPIINWKVHTEGHRSYWKITKLGGSSASYEFFVDMLKHFDREDLNQLWGLVKRKELISHLVKYQDNYAKVFKYQTQQKKPLTRKQQREFYTLVLINQAGWKAKHFKGMTLEEIKEKFDPCSLPGNGFTFLLAMASFFTGSGKLFCQWELYNWQWGRIVRNKMHKAFPLPVIEFPMPGEVPTASEESSHCQKKRDATAEKNALVLKSSSSCQSKSYDSYAKLVPHV</sequence>
<feature type="region of interest" description="Disordered" evidence="1">
    <location>
        <begin position="1"/>
        <end position="41"/>
    </location>
</feature>
<proteinExistence type="predicted"/>
<dbReference type="AlphaFoldDB" id="A0A699HRV6"/>
<gene>
    <name evidence="2" type="ORF">Tci_438045</name>
</gene>
<accession>A0A699HRV6</accession>
<protein>
    <submittedName>
        <fullName evidence="2">Uncharacterized protein</fullName>
    </submittedName>
</protein>
<reference evidence="2" key="1">
    <citation type="journal article" date="2019" name="Sci. Rep.">
        <title>Draft genome of Tanacetum cinerariifolium, the natural source of mosquito coil.</title>
        <authorList>
            <person name="Yamashiro T."/>
            <person name="Shiraishi A."/>
            <person name="Satake H."/>
            <person name="Nakayama K."/>
        </authorList>
    </citation>
    <scope>NUCLEOTIDE SEQUENCE</scope>
</reference>
<feature type="non-terminal residue" evidence="2">
    <location>
        <position position="1"/>
    </location>
</feature>
<organism evidence="2">
    <name type="scientific">Tanacetum cinerariifolium</name>
    <name type="common">Dalmatian daisy</name>
    <name type="synonym">Chrysanthemum cinerariifolium</name>
    <dbReference type="NCBI Taxonomy" id="118510"/>
    <lineage>
        <taxon>Eukaryota</taxon>
        <taxon>Viridiplantae</taxon>
        <taxon>Streptophyta</taxon>
        <taxon>Embryophyta</taxon>
        <taxon>Tracheophyta</taxon>
        <taxon>Spermatophyta</taxon>
        <taxon>Magnoliopsida</taxon>
        <taxon>eudicotyledons</taxon>
        <taxon>Gunneridae</taxon>
        <taxon>Pentapetalae</taxon>
        <taxon>asterids</taxon>
        <taxon>campanulids</taxon>
        <taxon>Asterales</taxon>
        <taxon>Asteraceae</taxon>
        <taxon>Asteroideae</taxon>
        <taxon>Anthemideae</taxon>
        <taxon>Anthemidinae</taxon>
        <taxon>Tanacetum</taxon>
    </lineage>
</organism>
<feature type="compositionally biased region" description="Low complexity" evidence="1">
    <location>
        <begin position="19"/>
        <end position="29"/>
    </location>
</feature>
<name>A0A699HRV6_TANCI</name>